<evidence type="ECO:0000256" key="3">
    <source>
        <dbReference type="ARBA" id="ARBA00023004"/>
    </source>
</evidence>
<dbReference type="PROSITE" id="PS51379">
    <property type="entry name" value="4FE4S_FER_2"/>
    <property type="match status" value="2"/>
</dbReference>
<dbReference type="AlphaFoldDB" id="A0A9D1SF43"/>
<dbReference type="GO" id="GO:0051539">
    <property type="term" value="F:4 iron, 4 sulfur cluster binding"/>
    <property type="evidence" value="ECO:0007669"/>
    <property type="project" value="UniProtKB-KW"/>
</dbReference>
<keyword evidence="4" id="KW-0411">Iron-sulfur</keyword>
<dbReference type="EMBL" id="DVNB01000061">
    <property type="protein sequence ID" value="HIU57338.1"/>
    <property type="molecule type" value="Genomic_DNA"/>
</dbReference>
<feature type="domain" description="4Fe-4S ferredoxin-type" evidence="5">
    <location>
        <begin position="316"/>
        <end position="345"/>
    </location>
</feature>
<reference evidence="6" key="2">
    <citation type="journal article" date="2021" name="PeerJ">
        <title>Extensive microbial diversity within the chicken gut microbiome revealed by metagenomics and culture.</title>
        <authorList>
            <person name="Gilroy R."/>
            <person name="Ravi A."/>
            <person name="Getino M."/>
            <person name="Pursley I."/>
            <person name="Horton D.L."/>
            <person name="Alikhan N.F."/>
            <person name="Baker D."/>
            <person name="Gharbi K."/>
            <person name="Hall N."/>
            <person name="Watson M."/>
            <person name="Adriaenssens E.M."/>
            <person name="Foster-Nyarko E."/>
            <person name="Jarju S."/>
            <person name="Secka A."/>
            <person name="Antonio M."/>
            <person name="Oren A."/>
            <person name="Chaudhuri R.R."/>
            <person name="La Ragione R."/>
            <person name="Hildebrand F."/>
            <person name="Pallen M.J."/>
        </authorList>
    </citation>
    <scope>NUCLEOTIDE SEQUENCE</scope>
    <source>
        <strain evidence="6">USAMLcec3-3695</strain>
    </source>
</reference>
<dbReference type="PROSITE" id="PS00198">
    <property type="entry name" value="4FE4S_FER_1"/>
    <property type="match status" value="1"/>
</dbReference>
<evidence type="ECO:0000256" key="1">
    <source>
        <dbReference type="ARBA" id="ARBA00022485"/>
    </source>
</evidence>
<sequence>MNNFEPVSIVRCKSYDECRRAIDEALGLIGGMERFVHKGDKVLIKPNLVSKKRPGDPVTTDPMFLKAVIEAVEAAGGNVIIAESPGGPYNQGMLRAVYTACGVTKAAEDTGAVLNYDIGFTDVEYPEGRTVKGFPIIDPVLDADVIISLPKLKTHAMTSYTGAVKNLFGVIPGTHKAELHFRLDDRAAFCSMLVDLCEYVKPTLSIMDAVIGMEGDGPTSGTERFVGLVMASADPFILDMAACGVIGYAPEEVDTVRIAAERGHTPRTTDELTVLGLPINEVMIPDYVKPESHFNLLKLINLPSALNARVVSMLSSRPGIDYKKCVSCGECARCCPPKAISMESGAPVIDRQKCIKCFCCQELCPKSAVFIKRPLLNKFMIKFLK</sequence>
<dbReference type="GO" id="GO:0046872">
    <property type="term" value="F:metal ion binding"/>
    <property type="evidence" value="ECO:0007669"/>
    <property type="project" value="UniProtKB-KW"/>
</dbReference>
<evidence type="ECO:0000259" key="5">
    <source>
        <dbReference type="PROSITE" id="PS51379"/>
    </source>
</evidence>
<dbReference type="Pfam" id="PF13237">
    <property type="entry name" value="Fer4_10"/>
    <property type="match status" value="1"/>
</dbReference>
<dbReference type="InterPro" id="IPR050572">
    <property type="entry name" value="Fe-S_Ferredoxin"/>
</dbReference>
<dbReference type="PANTHER" id="PTHR43687">
    <property type="entry name" value="ADENYLYLSULFATE REDUCTASE, BETA SUBUNIT"/>
    <property type="match status" value="1"/>
</dbReference>
<accession>A0A9D1SF43</accession>
<name>A0A9D1SF43_9FIRM</name>
<dbReference type="SUPFAM" id="SSF54862">
    <property type="entry name" value="4Fe-4S ferredoxins"/>
    <property type="match status" value="1"/>
</dbReference>
<dbReference type="Proteomes" id="UP000824109">
    <property type="component" value="Unassembled WGS sequence"/>
</dbReference>
<proteinExistence type="predicted"/>
<comment type="caution">
    <text evidence="6">The sequence shown here is derived from an EMBL/GenBank/DDBJ whole genome shotgun (WGS) entry which is preliminary data.</text>
</comment>
<dbReference type="PANTHER" id="PTHR43687:SF1">
    <property type="entry name" value="FERREDOXIN III"/>
    <property type="match status" value="1"/>
</dbReference>
<keyword evidence="3" id="KW-0408">Iron</keyword>
<dbReference type="Gene3D" id="3.30.70.20">
    <property type="match status" value="1"/>
</dbReference>
<keyword evidence="1" id="KW-0004">4Fe-4S</keyword>
<protein>
    <submittedName>
        <fullName evidence="6">DUF362 domain-containing protein</fullName>
    </submittedName>
</protein>
<organism evidence="6 7">
    <name type="scientific">Candidatus Ornithomonoglobus merdipullorum</name>
    <dbReference type="NCBI Taxonomy" id="2840895"/>
    <lineage>
        <taxon>Bacteria</taxon>
        <taxon>Bacillati</taxon>
        <taxon>Bacillota</taxon>
        <taxon>Clostridia</taxon>
        <taxon>Candidatus Ornithomonoglobus</taxon>
    </lineage>
</organism>
<reference evidence="6" key="1">
    <citation type="submission" date="2020-10" db="EMBL/GenBank/DDBJ databases">
        <authorList>
            <person name="Gilroy R."/>
        </authorList>
    </citation>
    <scope>NUCLEOTIDE SEQUENCE</scope>
    <source>
        <strain evidence="6">USAMLcec3-3695</strain>
    </source>
</reference>
<evidence type="ECO:0000313" key="7">
    <source>
        <dbReference type="Proteomes" id="UP000824109"/>
    </source>
</evidence>
<dbReference type="Pfam" id="PF04015">
    <property type="entry name" value="DUF362"/>
    <property type="match status" value="1"/>
</dbReference>
<evidence type="ECO:0000256" key="4">
    <source>
        <dbReference type="ARBA" id="ARBA00023014"/>
    </source>
</evidence>
<evidence type="ECO:0000256" key="2">
    <source>
        <dbReference type="ARBA" id="ARBA00022723"/>
    </source>
</evidence>
<dbReference type="InterPro" id="IPR017900">
    <property type="entry name" value="4Fe4S_Fe_S_CS"/>
</dbReference>
<evidence type="ECO:0000313" key="6">
    <source>
        <dbReference type="EMBL" id="HIU57338.1"/>
    </source>
</evidence>
<dbReference type="InterPro" id="IPR007160">
    <property type="entry name" value="DUF362"/>
</dbReference>
<dbReference type="InterPro" id="IPR017896">
    <property type="entry name" value="4Fe4S_Fe-S-bd"/>
</dbReference>
<keyword evidence="2" id="KW-0479">Metal-binding</keyword>
<feature type="domain" description="4Fe-4S ferredoxin-type" evidence="5">
    <location>
        <begin position="346"/>
        <end position="374"/>
    </location>
</feature>
<gene>
    <name evidence="6" type="ORF">IAA61_05950</name>
</gene>